<evidence type="ECO:0000256" key="1">
    <source>
        <dbReference type="SAM" id="MobiDB-lite"/>
    </source>
</evidence>
<keyword evidence="2" id="KW-1133">Transmembrane helix</keyword>
<evidence type="ECO:0000256" key="2">
    <source>
        <dbReference type="SAM" id="Phobius"/>
    </source>
</evidence>
<comment type="caution">
    <text evidence="3">The sequence shown here is derived from an EMBL/GenBank/DDBJ whole genome shotgun (WGS) entry which is preliminary data.</text>
</comment>
<dbReference type="Proteomes" id="UP000784294">
    <property type="component" value="Unassembled WGS sequence"/>
</dbReference>
<proteinExistence type="predicted"/>
<accession>A0A3S5FCW3</accession>
<organism evidence="3 4">
    <name type="scientific">Protopolystoma xenopodis</name>
    <dbReference type="NCBI Taxonomy" id="117903"/>
    <lineage>
        <taxon>Eukaryota</taxon>
        <taxon>Metazoa</taxon>
        <taxon>Spiralia</taxon>
        <taxon>Lophotrochozoa</taxon>
        <taxon>Platyhelminthes</taxon>
        <taxon>Monogenea</taxon>
        <taxon>Polyopisthocotylea</taxon>
        <taxon>Polystomatidea</taxon>
        <taxon>Polystomatidae</taxon>
        <taxon>Protopolystoma</taxon>
    </lineage>
</organism>
<feature type="transmembrane region" description="Helical" evidence="2">
    <location>
        <begin position="62"/>
        <end position="87"/>
    </location>
</feature>
<protein>
    <submittedName>
        <fullName evidence="3">Uncharacterized protein</fullName>
    </submittedName>
</protein>
<keyword evidence="4" id="KW-1185">Reference proteome</keyword>
<name>A0A3S5FCW3_9PLAT</name>
<sequence length="144" mass="15071">MLDKVSSLLLIKLQRRARHSNPAIRDTGLGDSLGASGPVYTSSNSGRIPVSRNSDRPGRTKAVVVSLSLIACLALLLVIGISFCLVYRRLQRHSRGAFRGVEKPLCTSAMLANPHPSVSTDAVSASAGQTAAGFSGCPKQSVGL</sequence>
<evidence type="ECO:0000313" key="3">
    <source>
        <dbReference type="EMBL" id="VEL15088.1"/>
    </source>
</evidence>
<feature type="non-terminal residue" evidence="3">
    <location>
        <position position="144"/>
    </location>
</feature>
<evidence type="ECO:0000313" key="4">
    <source>
        <dbReference type="Proteomes" id="UP000784294"/>
    </source>
</evidence>
<feature type="region of interest" description="Disordered" evidence="1">
    <location>
        <begin position="35"/>
        <end position="57"/>
    </location>
</feature>
<keyword evidence="2" id="KW-0472">Membrane</keyword>
<gene>
    <name evidence="3" type="ORF">PXEA_LOCUS8528</name>
</gene>
<dbReference type="EMBL" id="CAAALY010023393">
    <property type="protein sequence ID" value="VEL15088.1"/>
    <property type="molecule type" value="Genomic_DNA"/>
</dbReference>
<keyword evidence="2" id="KW-0812">Transmembrane</keyword>
<reference evidence="3" key="1">
    <citation type="submission" date="2018-11" db="EMBL/GenBank/DDBJ databases">
        <authorList>
            <consortium name="Pathogen Informatics"/>
        </authorList>
    </citation>
    <scope>NUCLEOTIDE SEQUENCE</scope>
</reference>
<dbReference type="AlphaFoldDB" id="A0A3S5FCW3"/>